<reference evidence="2" key="1">
    <citation type="submission" date="2018-05" db="EMBL/GenBank/DDBJ databases">
        <authorList>
            <person name="Lanie J.A."/>
            <person name="Ng W.-L."/>
            <person name="Kazmierczak K.M."/>
            <person name="Andrzejewski T.M."/>
            <person name="Davidsen T.M."/>
            <person name="Wayne K.J."/>
            <person name="Tettelin H."/>
            <person name="Glass J.I."/>
            <person name="Rusch D."/>
            <person name="Podicherti R."/>
            <person name="Tsui H.-C.T."/>
            <person name="Winkler M.E."/>
        </authorList>
    </citation>
    <scope>NUCLEOTIDE SEQUENCE</scope>
</reference>
<protein>
    <recommendedName>
        <fullName evidence="4">YggT family protein</fullName>
    </recommendedName>
</protein>
<feature type="transmembrane region" description="Helical" evidence="1">
    <location>
        <begin position="64"/>
        <end position="83"/>
    </location>
</feature>
<evidence type="ECO:0008006" key="4">
    <source>
        <dbReference type="Google" id="ProtNLM"/>
    </source>
</evidence>
<keyword evidence="1" id="KW-0812">Transmembrane</keyword>
<keyword evidence="1" id="KW-1133">Transmembrane helix</keyword>
<dbReference type="EMBL" id="UINC01004125">
    <property type="protein sequence ID" value="SVA11990.1"/>
    <property type="molecule type" value="Genomic_DNA"/>
</dbReference>
<accession>A0A381T727</accession>
<dbReference type="PANTHER" id="PTHR33219:SF14">
    <property type="entry name" value="PROTEIN COFACTOR ASSEMBLY OF COMPLEX C SUBUNIT B CCB3, CHLOROPLASTIC-RELATED"/>
    <property type="match status" value="1"/>
</dbReference>
<evidence type="ECO:0000256" key="1">
    <source>
        <dbReference type="SAM" id="Phobius"/>
    </source>
</evidence>
<name>A0A381T727_9ZZZZ</name>
<feature type="transmembrane region" description="Helical" evidence="1">
    <location>
        <begin position="7"/>
        <end position="29"/>
    </location>
</feature>
<dbReference type="EMBL" id="UINC01009641">
    <property type="protein sequence ID" value="SVA43191.1"/>
    <property type="molecule type" value="Genomic_DNA"/>
</dbReference>
<organism evidence="2">
    <name type="scientific">marine metagenome</name>
    <dbReference type="NCBI Taxonomy" id="408172"/>
    <lineage>
        <taxon>unclassified sequences</taxon>
        <taxon>metagenomes</taxon>
        <taxon>ecological metagenomes</taxon>
    </lineage>
</organism>
<dbReference type="Pfam" id="PF02325">
    <property type="entry name" value="CCB3_YggT"/>
    <property type="match status" value="1"/>
</dbReference>
<dbReference type="GO" id="GO:0016020">
    <property type="term" value="C:membrane"/>
    <property type="evidence" value="ECO:0007669"/>
    <property type="project" value="InterPro"/>
</dbReference>
<evidence type="ECO:0000313" key="3">
    <source>
        <dbReference type="EMBL" id="SVA43191.1"/>
    </source>
</evidence>
<sequence>MALYLGNFLNILATVLYFSILARVLVSWFNVSPGSPFFPVIRLIYAITEPIMGPIRKVLPKTGMFDFSPVVALILLHFIRVIVRNLI</sequence>
<proteinExistence type="predicted"/>
<dbReference type="PANTHER" id="PTHR33219">
    <property type="entry name" value="YLMG HOMOLOG PROTEIN 2, CHLOROPLASTIC"/>
    <property type="match status" value="1"/>
</dbReference>
<gene>
    <name evidence="2" type="ORF">METZ01_LOCUS64844</name>
    <name evidence="3" type="ORF">METZ01_LOCUS96045</name>
</gene>
<dbReference type="AlphaFoldDB" id="A0A381T727"/>
<keyword evidence="1" id="KW-0472">Membrane</keyword>
<evidence type="ECO:0000313" key="2">
    <source>
        <dbReference type="EMBL" id="SVA11990.1"/>
    </source>
</evidence>
<dbReference type="InterPro" id="IPR003425">
    <property type="entry name" value="CCB3/YggT"/>
</dbReference>